<evidence type="ECO:0000313" key="3">
    <source>
        <dbReference type="Proteomes" id="UP000018936"/>
    </source>
</evidence>
<dbReference type="Proteomes" id="UP000018936">
    <property type="component" value="Unassembled WGS sequence"/>
</dbReference>
<feature type="region of interest" description="Disordered" evidence="1">
    <location>
        <begin position="1"/>
        <end position="27"/>
    </location>
</feature>
<comment type="caution">
    <text evidence="2">The sequence shown here is derived from an EMBL/GenBank/DDBJ whole genome shotgun (WGS) entry which is preliminary data.</text>
</comment>
<gene>
    <name evidence="2" type="ORF">L345_07990</name>
</gene>
<reference evidence="2 3" key="1">
    <citation type="journal article" date="2013" name="Proc. Natl. Acad. Sci. U.S.A.">
        <title>The king cobra genome reveals dynamic gene evolution and adaptation in the snake venom system.</title>
        <authorList>
            <person name="Vonk F.J."/>
            <person name="Casewell N.R."/>
            <person name="Henkel C.V."/>
            <person name="Heimberg A.M."/>
            <person name="Jansen H.J."/>
            <person name="McCleary R.J."/>
            <person name="Kerkkamp H.M."/>
            <person name="Vos R.A."/>
            <person name="Guerreiro I."/>
            <person name="Calvete J.J."/>
            <person name="Wuster W."/>
            <person name="Woods A.E."/>
            <person name="Logan J.M."/>
            <person name="Harrison R.A."/>
            <person name="Castoe T.A."/>
            <person name="de Koning A.P."/>
            <person name="Pollock D.D."/>
            <person name="Yandell M."/>
            <person name="Calderon D."/>
            <person name="Renjifo C."/>
            <person name="Currier R.B."/>
            <person name="Salgado D."/>
            <person name="Pla D."/>
            <person name="Sanz L."/>
            <person name="Hyder A.S."/>
            <person name="Ribeiro J.M."/>
            <person name="Arntzen J.W."/>
            <person name="van den Thillart G.E."/>
            <person name="Boetzer M."/>
            <person name="Pirovano W."/>
            <person name="Dirks R.P."/>
            <person name="Spaink H.P."/>
            <person name="Duboule D."/>
            <person name="McGlinn E."/>
            <person name="Kini R.M."/>
            <person name="Richardson M.K."/>
        </authorList>
    </citation>
    <scope>NUCLEOTIDE SEQUENCE</scope>
    <source>
        <tissue evidence="2">Blood</tissue>
    </source>
</reference>
<keyword evidence="3" id="KW-1185">Reference proteome</keyword>
<dbReference type="EMBL" id="AZIM01001624">
    <property type="protein sequence ID" value="ETE66232.1"/>
    <property type="molecule type" value="Genomic_DNA"/>
</dbReference>
<feature type="non-terminal residue" evidence="2">
    <location>
        <position position="1"/>
    </location>
</feature>
<accession>V8NXD6</accession>
<proteinExistence type="predicted"/>
<evidence type="ECO:0000313" key="2">
    <source>
        <dbReference type="EMBL" id="ETE66232.1"/>
    </source>
</evidence>
<name>V8NXD6_OPHHA</name>
<protein>
    <submittedName>
        <fullName evidence="2">Uncharacterized protein</fullName>
    </submittedName>
</protein>
<organism evidence="2 3">
    <name type="scientific">Ophiophagus hannah</name>
    <name type="common">King cobra</name>
    <name type="synonym">Naja hannah</name>
    <dbReference type="NCBI Taxonomy" id="8665"/>
    <lineage>
        <taxon>Eukaryota</taxon>
        <taxon>Metazoa</taxon>
        <taxon>Chordata</taxon>
        <taxon>Craniata</taxon>
        <taxon>Vertebrata</taxon>
        <taxon>Euteleostomi</taxon>
        <taxon>Lepidosauria</taxon>
        <taxon>Squamata</taxon>
        <taxon>Bifurcata</taxon>
        <taxon>Unidentata</taxon>
        <taxon>Episquamata</taxon>
        <taxon>Toxicofera</taxon>
        <taxon>Serpentes</taxon>
        <taxon>Colubroidea</taxon>
        <taxon>Elapidae</taxon>
        <taxon>Elapinae</taxon>
        <taxon>Ophiophagus</taxon>
    </lineage>
</organism>
<evidence type="ECO:0000256" key="1">
    <source>
        <dbReference type="SAM" id="MobiDB-lite"/>
    </source>
</evidence>
<sequence>MSPPGGPVEPSTEPDRAGGTSQEKWQLPLSSKQLIGRELVSPLLCRSFCNAGISVSPLALVKVSHQGHQASASMSQACGHQAERLTDRIASTGNGAEIPWQKSRSSFGATRYLLKKVRAAGEKGKIPRVQNLRELHNFLECCKKETENAKQKDSILHKDMLP</sequence>
<dbReference type="AlphaFoldDB" id="V8NXD6"/>